<sequence length="525" mass="58777">MKIKKLYIAIVALALSAGMTSCNDYLDKQPDSRLDLQSPSDVSKLLVNAYPQVHPAYLLEMYSDNTDCNLNTGWDAADRFQQQAYEWADITETSSYEAPSTYWSTYYEAITTANIALEYINSQADQSSYSAQKGEALICRAYAMFQLANVFCMAYDETTAASDLGLPYPETVETNVHVKYDRGTLADLYAKIDKDLQEGLKLVGSTYDKPKFHFTSTSAAAFAARFYLYYQKYDKAVEYANKVLGSNAKGMLRDWNTWGALSANKQIQPNAYIGSSVKANLLLQVVASEWGAIGGPFQYGDKYAHSAIVSSKETIQSEGPWGVSDKVFNYTVFNSGSLSKYILRKVPYDFEYADIQAGIGTPHAAYAEFTADETLLVRAEAQALLGHYAEALNDLNTELAAFSREGVQLTLDDVKKFYSDDVTAYYTPEKPTPRKALHTTFAISKDTEEPMLQCILHLRRIMTIHEGLRMQDVKRYGITIYRRDVKSNYKITGITDTMEARDPRLAIQLPQDVITAGVTPNPRNK</sequence>
<accession>A0A3R6KS42</accession>
<organism evidence="3 4">
    <name type="scientific">Segatella copri</name>
    <dbReference type="NCBI Taxonomy" id="165179"/>
    <lineage>
        <taxon>Bacteria</taxon>
        <taxon>Pseudomonadati</taxon>
        <taxon>Bacteroidota</taxon>
        <taxon>Bacteroidia</taxon>
        <taxon>Bacteroidales</taxon>
        <taxon>Prevotellaceae</taxon>
        <taxon>Segatella</taxon>
    </lineage>
</organism>
<dbReference type="Gene3D" id="1.25.40.390">
    <property type="match status" value="1"/>
</dbReference>
<protein>
    <submittedName>
        <fullName evidence="3">Carbohydrate-binding protein</fullName>
    </submittedName>
</protein>
<keyword evidence="1" id="KW-0732">Signal</keyword>
<dbReference type="SUPFAM" id="SSF48452">
    <property type="entry name" value="TPR-like"/>
    <property type="match status" value="1"/>
</dbReference>
<evidence type="ECO:0000313" key="4">
    <source>
        <dbReference type="Proteomes" id="UP000286501"/>
    </source>
</evidence>
<dbReference type="Pfam" id="PF14322">
    <property type="entry name" value="SusD-like_3"/>
    <property type="match status" value="1"/>
</dbReference>
<dbReference type="RefSeq" id="WP_118200286.1">
    <property type="nucleotide sequence ID" value="NZ_QRIE01000006.1"/>
</dbReference>
<feature type="domain" description="SusD-like N-terminal" evidence="2">
    <location>
        <begin position="24"/>
        <end position="228"/>
    </location>
</feature>
<comment type="caution">
    <text evidence="3">The sequence shown here is derived from an EMBL/GenBank/DDBJ whole genome shotgun (WGS) entry which is preliminary data.</text>
</comment>
<dbReference type="AlphaFoldDB" id="A0A3R6KS42"/>
<reference evidence="3 4" key="1">
    <citation type="submission" date="2018-08" db="EMBL/GenBank/DDBJ databases">
        <title>A genome reference for cultivated species of the human gut microbiota.</title>
        <authorList>
            <person name="Zou Y."/>
            <person name="Xue W."/>
            <person name="Luo G."/>
        </authorList>
    </citation>
    <scope>NUCLEOTIDE SEQUENCE [LARGE SCALE GENOMIC DNA]</scope>
    <source>
        <strain evidence="3 4">AM22-1</strain>
    </source>
</reference>
<gene>
    <name evidence="3" type="ORF">DW250_02985</name>
</gene>
<evidence type="ECO:0000313" key="3">
    <source>
        <dbReference type="EMBL" id="RHG68223.1"/>
    </source>
</evidence>
<evidence type="ECO:0000259" key="2">
    <source>
        <dbReference type="Pfam" id="PF14322"/>
    </source>
</evidence>
<dbReference type="InterPro" id="IPR033985">
    <property type="entry name" value="SusD-like_N"/>
</dbReference>
<feature type="signal peptide" evidence="1">
    <location>
        <begin position="1"/>
        <end position="24"/>
    </location>
</feature>
<name>A0A3R6KS42_9BACT</name>
<dbReference type="Proteomes" id="UP000286501">
    <property type="component" value="Unassembled WGS sequence"/>
</dbReference>
<dbReference type="EMBL" id="QRIN01000008">
    <property type="protein sequence ID" value="RHG68223.1"/>
    <property type="molecule type" value="Genomic_DNA"/>
</dbReference>
<proteinExistence type="predicted"/>
<feature type="chain" id="PRO_5043187938" evidence="1">
    <location>
        <begin position="25"/>
        <end position="525"/>
    </location>
</feature>
<dbReference type="PROSITE" id="PS51257">
    <property type="entry name" value="PROKAR_LIPOPROTEIN"/>
    <property type="match status" value="1"/>
</dbReference>
<dbReference type="InterPro" id="IPR011990">
    <property type="entry name" value="TPR-like_helical_dom_sf"/>
</dbReference>
<evidence type="ECO:0000256" key="1">
    <source>
        <dbReference type="SAM" id="SignalP"/>
    </source>
</evidence>